<accession>A0ABR6L255</accession>
<keyword evidence="6" id="KW-1185">Reference proteome</keyword>
<name>A0ABR6L255_9HYPH</name>
<dbReference type="EMBL" id="JACHOT010000002">
    <property type="protein sequence ID" value="MBB4650874.1"/>
    <property type="molecule type" value="Genomic_DNA"/>
</dbReference>
<dbReference type="PANTHER" id="PTHR46796">
    <property type="entry name" value="HTH-TYPE TRANSCRIPTIONAL ACTIVATOR RHAS-RELATED"/>
    <property type="match status" value="1"/>
</dbReference>
<dbReference type="Pfam" id="PF12833">
    <property type="entry name" value="HTH_18"/>
    <property type="match status" value="1"/>
</dbReference>
<evidence type="ECO:0000259" key="4">
    <source>
        <dbReference type="PROSITE" id="PS01124"/>
    </source>
</evidence>
<keyword evidence="2" id="KW-0238">DNA-binding</keyword>
<organism evidence="5 6">
    <name type="scientific">Aminobacter niigataensis</name>
    <dbReference type="NCBI Taxonomy" id="83265"/>
    <lineage>
        <taxon>Bacteria</taxon>
        <taxon>Pseudomonadati</taxon>
        <taxon>Pseudomonadota</taxon>
        <taxon>Alphaproteobacteria</taxon>
        <taxon>Hyphomicrobiales</taxon>
        <taxon>Phyllobacteriaceae</taxon>
        <taxon>Aminobacter</taxon>
    </lineage>
</organism>
<evidence type="ECO:0000256" key="1">
    <source>
        <dbReference type="ARBA" id="ARBA00023015"/>
    </source>
</evidence>
<gene>
    <name evidence="5" type="ORF">GGQ99_002629</name>
</gene>
<dbReference type="InterPro" id="IPR018062">
    <property type="entry name" value="HTH_AraC-typ_CS"/>
</dbReference>
<dbReference type="Proteomes" id="UP000539538">
    <property type="component" value="Unassembled WGS sequence"/>
</dbReference>
<keyword evidence="3" id="KW-0804">Transcription</keyword>
<dbReference type="Gene3D" id="1.10.10.60">
    <property type="entry name" value="Homeodomain-like"/>
    <property type="match status" value="1"/>
</dbReference>
<dbReference type="InterPro" id="IPR018060">
    <property type="entry name" value="HTH_AraC"/>
</dbReference>
<sequence length="357" mass="39327">MGKGDSTFGMATPQRDEWPFPPGEDCYTAWKNALSLLVDCSIPEESDPALFDFHGYSWQLPGAFLHVNGGSALSMSRTQQVIDDRPTPHMVLFMVLEGQVTGNYDGLIQEHEPGDIVVVDYSLPYESETSGFEAIALTFDKASVPAEFQNNAHGLVLTANDHAGAMLGIQIKALVEHIEGLSIHQSQVIVDGILHFAAAAFAAPATRERRDKRFLFQRASSTARLRLSDPDFGPDELAAFLNISRSKLFRLFEPHGGVQRWMLAERLRGSLQGILRSTPDHKIAAIARNHGFRSEAHFSRAFQKRYRISPSSVRTLARDSMRMAKYETLLKQGSGNGGAIVEAWLASARGGELEETG</sequence>
<evidence type="ECO:0000256" key="2">
    <source>
        <dbReference type="ARBA" id="ARBA00023125"/>
    </source>
</evidence>
<evidence type="ECO:0000313" key="5">
    <source>
        <dbReference type="EMBL" id="MBB4650874.1"/>
    </source>
</evidence>
<comment type="caution">
    <text evidence="5">The sequence shown here is derived from an EMBL/GenBank/DDBJ whole genome shotgun (WGS) entry which is preliminary data.</text>
</comment>
<dbReference type="PANTHER" id="PTHR46796:SF6">
    <property type="entry name" value="ARAC SUBFAMILY"/>
    <property type="match status" value="1"/>
</dbReference>
<dbReference type="RefSeq" id="WP_246389563.1">
    <property type="nucleotide sequence ID" value="NZ_BAAAVZ010000002.1"/>
</dbReference>
<dbReference type="SUPFAM" id="SSF46689">
    <property type="entry name" value="Homeodomain-like"/>
    <property type="match status" value="1"/>
</dbReference>
<evidence type="ECO:0000313" key="6">
    <source>
        <dbReference type="Proteomes" id="UP000539538"/>
    </source>
</evidence>
<proteinExistence type="predicted"/>
<dbReference type="PROSITE" id="PS01124">
    <property type="entry name" value="HTH_ARAC_FAMILY_2"/>
    <property type="match status" value="1"/>
</dbReference>
<dbReference type="PROSITE" id="PS00041">
    <property type="entry name" value="HTH_ARAC_FAMILY_1"/>
    <property type="match status" value="1"/>
</dbReference>
<feature type="domain" description="HTH araC/xylS-type" evidence="4">
    <location>
        <begin position="217"/>
        <end position="316"/>
    </location>
</feature>
<reference evidence="5 6" key="1">
    <citation type="submission" date="2020-08" db="EMBL/GenBank/DDBJ databases">
        <title>Genomic Encyclopedia of Type Strains, Phase IV (KMG-IV): sequencing the most valuable type-strain genomes for metagenomic binning, comparative biology and taxonomic classification.</title>
        <authorList>
            <person name="Goeker M."/>
        </authorList>
    </citation>
    <scope>NUCLEOTIDE SEQUENCE [LARGE SCALE GENOMIC DNA]</scope>
    <source>
        <strain evidence="5 6">DSM 7050</strain>
    </source>
</reference>
<protein>
    <submittedName>
        <fullName evidence="5">AraC-like DNA-binding protein</fullName>
    </submittedName>
</protein>
<dbReference type="InterPro" id="IPR009057">
    <property type="entry name" value="Homeodomain-like_sf"/>
</dbReference>
<dbReference type="InterPro" id="IPR050204">
    <property type="entry name" value="AraC_XylS_family_regulators"/>
</dbReference>
<dbReference type="SMART" id="SM00342">
    <property type="entry name" value="HTH_ARAC"/>
    <property type="match status" value="1"/>
</dbReference>
<keyword evidence="1" id="KW-0805">Transcription regulation</keyword>
<evidence type="ECO:0000256" key="3">
    <source>
        <dbReference type="ARBA" id="ARBA00023163"/>
    </source>
</evidence>